<sequence length="109" mass="11655">GHLSSWCGPGVQSSRRPDPARPPRCLVHRGRSDPERPRGTGADDALRSDEAPQGPGGSRARRDAQARPGEAPLPQPRPDPAHPRPVGEQVRRTVGRRAHRSQGTAGGIM</sequence>
<dbReference type="AlphaFoldDB" id="A0A6J4MRG3"/>
<gene>
    <name evidence="2" type="ORF">AVDCRST_MAG47-655</name>
</gene>
<evidence type="ECO:0000256" key="1">
    <source>
        <dbReference type="SAM" id="MobiDB-lite"/>
    </source>
</evidence>
<name>A0A6J4MRG3_9ACTN</name>
<feature type="non-terminal residue" evidence="2">
    <location>
        <position position="109"/>
    </location>
</feature>
<feature type="region of interest" description="Disordered" evidence="1">
    <location>
        <begin position="1"/>
        <end position="109"/>
    </location>
</feature>
<feature type="non-terminal residue" evidence="2">
    <location>
        <position position="1"/>
    </location>
</feature>
<proteinExistence type="predicted"/>
<protein>
    <submittedName>
        <fullName evidence="2">Transcriptional regulator, ArsR family / Ligand-binding SRPBCC domain protein family</fullName>
    </submittedName>
</protein>
<dbReference type="EMBL" id="CADCUK010000046">
    <property type="protein sequence ID" value="CAA9366688.1"/>
    <property type="molecule type" value="Genomic_DNA"/>
</dbReference>
<organism evidence="2">
    <name type="scientific">uncultured Nocardioidaceae bacterium</name>
    <dbReference type="NCBI Taxonomy" id="253824"/>
    <lineage>
        <taxon>Bacteria</taxon>
        <taxon>Bacillati</taxon>
        <taxon>Actinomycetota</taxon>
        <taxon>Actinomycetes</taxon>
        <taxon>Propionibacteriales</taxon>
        <taxon>Nocardioidaceae</taxon>
        <taxon>environmental samples</taxon>
    </lineage>
</organism>
<accession>A0A6J4MRG3</accession>
<evidence type="ECO:0000313" key="2">
    <source>
        <dbReference type="EMBL" id="CAA9366688.1"/>
    </source>
</evidence>
<reference evidence="2" key="1">
    <citation type="submission" date="2020-02" db="EMBL/GenBank/DDBJ databases">
        <authorList>
            <person name="Meier V. D."/>
        </authorList>
    </citation>
    <scope>NUCLEOTIDE SEQUENCE</scope>
    <source>
        <strain evidence="2">AVDCRST_MAG47</strain>
    </source>
</reference>